<reference evidence="1" key="1">
    <citation type="submission" date="2021-06" db="EMBL/GenBank/DDBJ databases">
        <authorList>
            <person name="Kallberg Y."/>
            <person name="Tangrot J."/>
            <person name="Rosling A."/>
        </authorList>
    </citation>
    <scope>NUCLEOTIDE SEQUENCE</scope>
    <source>
        <strain evidence="1">MA453B</strain>
    </source>
</reference>
<feature type="non-terminal residue" evidence="1">
    <location>
        <position position="1"/>
    </location>
</feature>
<evidence type="ECO:0000313" key="2">
    <source>
        <dbReference type="Proteomes" id="UP000789405"/>
    </source>
</evidence>
<feature type="non-terminal residue" evidence="1">
    <location>
        <position position="94"/>
    </location>
</feature>
<dbReference type="Proteomes" id="UP000789405">
    <property type="component" value="Unassembled WGS sequence"/>
</dbReference>
<evidence type="ECO:0000313" key="1">
    <source>
        <dbReference type="EMBL" id="CAG8809855.1"/>
    </source>
</evidence>
<gene>
    <name evidence="1" type="ORF">DERYTH_LOCUS25180</name>
</gene>
<organism evidence="1 2">
    <name type="scientific">Dentiscutata erythropus</name>
    <dbReference type="NCBI Taxonomy" id="1348616"/>
    <lineage>
        <taxon>Eukaryota</taxon>
        <taxon>Fungi</taxon>
        <taxon>Fungi incertae sedis</taxon>
        <taxon>Mucoromycota</taxon>
        <taxon>Glomeromycotina</taxon>
        <taxon>Glomeromycetes</taxon>
        <taxon>Diversisporales</taxon>
        <taxon>Gigasporaceae</taxon>
        <taxon>Dentiscutata</taxon>
    </lineage>
</organism>
<protein>
    <submittedName>
        <fullName evidence="1">6379_t:CDS:1</fullName>
    </submittedName>
</protein>
<dbReference type="AlphaFoldDB" id="A0A9N9PBW8"/>
<dbReference type="EMBL" id="CAJVPY010045611">
    <property type="protein sequence ID" value="CAG8809855.1"/>
    <property type="molecule type" value="Genomic_DNA"/>
</dbReference>
<proteinExistence type="predicted"/>
<comment type="caution">
    <text evidence="1">The sequence shown here is derived from an EMBL/GenBank/DDBJ whole genome shotgun (WGS) entry which is preliminary data.</text>
</comment>
<keyword evidence="2" id="KW-1185">Reference proteome</keyword>
<accession>A0A9N9PBW8</accession>
<name>A0A9N9PBW8_9GLOM</name>
<sequence length="94" mass="11348">SLPYLWEDPFYSCVGRNYTSLQKIIYYLSNKESVLFQIYSSYFDNYFDNIEKLLFDYLSFIRQIRVDNIFSIITHGIDYEFDPHKDGKTQITKT</sequence>